<dbReference type="AlphaFoldDB" id="A0A2G4U1G1"/>
<comment type="caution">
    <text evidence="1">The sequence shown here is derived from an EMBL/GenBank/DDBJ whole genome shotgun (WGS) entry which is preliminary data.</text>
</comment>
<sequence length="196" mass="21416">MSTINQISIPKYLSTHAAKSSGDDVIKSSSPYASNDDSDDIFSLAFNVLYSFLDVLRNLASTDFKGMQARSKYARDVQDNANQVDEVIAKASKGDDKTREPLPDSVIKFMRENGIKIGGVSIDDYLNKNGPSLDKGQLAAVKAALDNEKTSATDTMTQDQLQLQKLMQSYNVCANNISTLQAGLKDLLMTIARSFC</sequence>
<dbReference type="Pfam" id="PF03433">
    <property type="entry name" value="EspA"/>
    <property type="match status" value="1"/>
</dbReference>
<dbReference type="RefSeq" id="WP_005278161.1">
    <property type="nucleotide sequence ID" value="NZ_CABHPW010000146.1"/>
</dbReference>
<dbReference type="SUPFAM" id="SSF116927">
    <property type="entry name" value="EspA/CesA-like"/>
    <property type="match status" value="1"/>
</dbReference>
<evidence type="ECO:0000313" key="1">
    <source>
        <dbReference type="EMBL" id="PHZ26616.1"/>
    </source>
</evidence>
<dbReference type="Proteomes" id="UP000229378">
    <property type="component" value="Unassembled WGS sequence"/>
</dbReference>
<evidence type="ECO:0000313" key="2">
    <source>
        <dbReference type="Proteomes" id="UP000229378"/>
    </source>
</evidence>
<gene>
    <name evidence="1" type="ORF">CS533_15085</name>
</gene>
<proteinExistence type="predicted"/>
<organism evidence="1 2">
    <name type="scientific">Yersinia bercovieri</name>
    <dbReference type="NCBI Taxonomy" id="634"/>
    <lineage>
        <taxon>Bacteria</taxon>
        <taxon>Pseudomonadati</taxon>
        <taxon>Pseudomonadota</taxon>
        <taxon>Gammaproteobacteria</taxon>
        <taxon>Enterobacterales</taxon>
        <taxon>Yersiniaceae</taxon>
        <taxon>Yersinia</taxon>
    </lineage>
</organism>
<dbReference type="EMBL" id="PEHN01000017">
    <property type="protein sequence ID" value="PHZ26616.1"/>
    <property type="molecule type" value="Genomic_DNA"/>
</dbReference>
<name>A0A2G4U1G1_YERBE</name>
<dbReference type="InterPro" id="IPR005095">
    <property type="entry name" value="EspA"/>
</dbReference>
<protein>
    <submittedName>
        <fullName evidence="1">Chemotaxis protein</fullName>
    </submittedName>
</protein>
<reference evidence="1 2" key="1">
    <citation type="submission" date="2017-10" db="EMBL/GenBank/DDBJ databases">
        <authorList>
            <person name="Banno H."/>
            <person name="Chua N.-H."/>
        </authorList>
    </citation>
    <scope>NUCLEOTIDE SEQUENCE [LARGE SCALE GENOMIC DNA]</scope>
    <source>
        <strain evidence="1 2">SCPM-O-B-7607</strain>
    </source>
</reference>
<accession>A0A2G4U1G1</accession>
<dbReference type="InterPro" id="IPR035074">
    <property type="entry name" value="EspA/CesA-like"/>
</dbReference>